<sequence length="149" mass="16614">MPHPAASNASRQKWSTRGRKRRAVTVESPEDIVECAETENEEKKRVRWDSEVDERPAEDGESTDEEDASKSKSDKVRVVASVMRDLATNALADMRDQIKPGILTSSKTDDGFMDVLRSASERFSTFCITYTDVQADAEGVIRSNLATSR</sequence>
<organism evidence="2 3">
    <name type="scientific">Neolentinus lepideus HHB14362 ss-1</name>
    <dbReference type="NCBI Taxonomy" id="1314782"/>
    <lineage>
        <taxon>Eukaryota</taxon>
        <taxon>Fungi</taxon>
        <taxon>Dikarya</taxon>
        <taxon>Basidiomycota</taxon>
        <taxon>Agaricomycotina</taxon>
        <taxon>Agaricomycetes</taxon>
        <taxon>Gloeophyllales</taxon>
        <taxon>Gloeophyllaceae</taxon>
        <taxon>Neolentinus</taxon>
    </lineage>
</organism>
<dbReference type="InParanoid" id="A0A165MQA0"/>
<dbReference type="EMBL" id="KV425669">
    <property type="protein sequence ID" value="KZT18633.1"/>
    <property type="molecule type" value="Genomic_DNA"/>
</dbReference>
<keyword evidence="3" id="KW-1185">Reference proteome</keyword>
<evidence type="ECO:0000313" key="2">
    <source>
        <dbReference type="EMBL" id="KZT18633.1"/>
    </source>
</evidence>
<name>A0A165MQA0_9AGAM</name>
<evidence type="ECO:0000313" key="3">
    <source>
        <dbReference type="Proteomes" id="UP000076761"/>
    </source>
</evidence>
<feature type="compositionally biased region" description="Acidic residues" evidence="1">
    <location>
        <begin position="28"/>
        <end position="40"/>
    </location>
</feature>
<feature type="compositionally biased region" description="Basic and acidic residues" evidence="1">
    <location>
        <begin position="41"/>
        <end position="58"/>
    </location>
</feature>
<protein>
    <submittedName>
        <fullName evidence="2">Uncharacterized protein</fullName>
    </submittedName>
</protein>
<proteinExistence type="predicted"/>
<feature type="region of interest" description="Disordered" evidence="1">
    <location>
        <begin position="1"/>
        <end position="76"/>
    </location>
</feature>
<reference evidence="2 3" key="1">
    <citation type="journal article" date="2016" name="Mol. Biol. Evol.">
        <title>Comparative Genomics of Early-Diverging Mushroom-Forming Fungi Provides Insights into the Origins of Lignocellulose Decay Capabilities.</title>
        <authorList>
            <person name="Nagy L.G."/>
            <person name="Riley R."/>
            <person name="Tritt A."/>
            <person name="Adam C."/>
            <person name="Daum C."/>
            <person name="Floudas D."/>
            <person name="Sun H."/>
            <person name="Yadav J.S."/>
            <person name="Pangilinan J."/>
            <person name="Larsson K.H."/>
            <person name="Matsuura K."/>
            <person name="Barry K."/>
            <person name="Labutti K."/>
            <person name="Kuo R."/>
            <person name="Ohm R.A."/>
            <person name="Bhattacharya S.S."/>
            <person name="Shirouzu T."/>
            <person name="Yoshinaga Y."/>
            <person name="Martin F.M."/>
            <person name="Grigoriev I.V."/>
            <person name="Hibbett D.S."/>
        </authorList>
    </citation>
    <scope>NUCLEOTIDE SEQUENCE [LARGE SCALE GENOMIC DNA]</scope>
    <source>
        <strain evidence="2 3">HHB14362 ss-1</strain>
    </source>
</reference>
<dbReference type="AlphaFoldDB" id="A0A165MQA0"/>
<dbReference type="Proteomes" id="UP000076761">
    <property type="component" value="Unassembled WGS sequence"/>
</dbReference>
<evidence type="ECO:0000256" key="1">
    <source>
        <dbReference type="SAM" id="MobiDB-lite"/>
    </source>
</evidence>
<feature type="compositionally biased region" description="Basic residues" evidence="1">
    <location>
        <begin position="14"/>
        <end position="23"/>
    </location>
</feature>
<accession>A0A165MQA0</accession>
<gene>
    <name evidence="2" type="ORF">NEOLEDRAFT_130188</name>
</gene>